<evidence type="ECO:0000256" key="17">
    <source>
        <dbReference type="SAM" id="Coils"/>
    </source>
</evidence>
<gene>
    <name evidence="15 18" type="primary">atpF</name>
    <name evidence="18" type="ORF">ACFQ21_25030</name>
</gene>
<keyword evidence="2 15" id="KW-0813">Transport</keyword>
<sequence>MELLTPGTGLIIWQLIVFVGLFLLLSKLAWKPIISSLKERETSIQEALSTAEKARLEMAQLKSDNEKLLKEAREERDKILHGAREAANRLKDEAQLEAKKAADRIIEDARAAINIEKQAALKEVKIQVAMFSLEVAEKLMKKNLADDKSQKELVEAYLKDIKVN</sequence>
<comment type="subunit">
    <text evidence="15">F-type ATPases have 2 components, F(1) - the catalytic core - and F(0) - the membrane proton channel. F(1) has five subunits: alpha(3), beta(3), gamma(1), delta(1), epsilon(1). F(0) has three main subunits: a(1), b(2) and c(10-14). The alpha and beta chains form an alternating ring which encloses part of the gamma chain. F(1) is attached to F(0) by a central stalk formed by the gamma and epsilon chains, while a peripheral stalk is formed by the delta and b chains.</text>
</comment>
<comment type="function">
    <text evidence="11 15">F(1)F(0) ATP synthase produces ATP from ADP in the presence of a proton or sodium gradient. F-type ATPases consist of two structural domains, F(1) containing the extramembraneous catalytic core and F(0) containing the membrane proton channel, linked together by a central stalk and a peripheral stalk. During catalysis, ATP synthesis in the catalytic domain of F(1) is coupled via a rotary mechanism of the central stalk subunits to proton translocation.</text>
</comment>
<comment type="function">
    <text evidence="12">Component of the F(0) channel, it forms part of the peripheral stalk, linking F(1) to F(0). The b'-subunit is a diverged and duplicated form of b found in plants and photosynthetic bacteria.</text>
</comment>
<dbReference type="NCBIfam" id="TIGR01144">
    <property type="entry name" value="ATP_synt_b"/>
    <property type="match status" value="1"/>
</dbReference>
<evidence type="ECO:0000256" key="12">
    <source>
        <dbReference type="ARBA" id="ARBA00025614"/>
    </source>
</evidence>
<evidence type="ECO:0000256" key="11">
    <source>
        <dbReference type="ARBA" id="ARBA00025198"/>
    </source>
</evidence>
<keyword evidence="7 15" id="KW-1133">Transmembrane helix</keyword>
<protein>
    <recommendedName>
        <fullName evidence="15">ATP synthase subunit b</fullName>
    </recommendedName>
    <alternativeName>
        <fullName evidence="15">ATP synthase F(0) sector subunit b</fullName>
    </alternativeName>
    <alternativeName>
        <fullName evidence="15">ATPase subunit I</fullName>
    </alternativeName>
    <alternativeName>
        <fullName evidence="15">F-type ATPase subunit b</fullName>
        <shortName evidence="15">F-ATPase subunit b</shortName>
    </alternativeName>
</protein>
<keyword evidence="8 15" id="KW-0406">Ion transport</keyword>
<dbReference type="HAMAP" id="MF_01398">
    <property type="entry name" value="ATP_synth_b_bprime"/>
    <property type="match status" value="1"/>
</dbReference>
<evidence type="ECO:0000256" key="13">
    <source>
        <dbReference type="ARBA" id="ARBA00026054"/>
    </source>
</evidence>
<reference evidence="19" key="1">
    <citation type="journal article" date="2019" name="Int. J. Syst. Evol. Microbiol.">
        <title>The Global Catalogue of Microorganisms (GCM) 10K type strain sequencing project: providing services to taxonomists for standard genome sequencing and annotation.</title>
        <authorList>
            <consortium name="The Broad Institute Genomics Platform"/>
            <consortium name="The Broad Institute Genome Sequencing Center for Infectious Disease"/>
            <person name="Wu L."/>
            <person name="Ma J."/>
        </authorList>
    </citation>
    <scope>NUCLEOTIDE SEQUENCE [LARGE SCALE GENOMIC DNA]</scope>
    <source>
        <strain evidence="19">CCUG 58938</strain>
    </source>
</reference>
<dbReference type="InterPro" id="IPR005864">
    <property type="entry name" value="ATP_synth_F0_bsu_bac"/>
</dbReference>
<keyword evidence="5 15" id="KW-0812">Transmembrane</keyword>
<evidence type="ECO:0000256" key="6">
    <source>
        <dbReference type="ARBA" id="ARBA00022781"/>
    </source>
</evidence>
<feature type="coiled-coil region" evidence="17">
    <location>
        <begin position="44"/>
        <end position="104"/>
    </location>
</feature>
<evidence type="ECO:0000313" key="19">
    <source>
        <dbReference type="Proteomes" id="UP001597112"/>
    </source>
</evidence>
<dbReference type="InterPro" id="IPR002146">
    <property type="entry name" value="ATP_synth_b/b'su_bac/chlpt"/>
</dbReference>
<keyword evidence="17" id="KW-0175">Coiled coil</keyword>
<evidence type="ECO:0000256" key="9">
    <source>
        <dbReference type="ARBA" id="ARBA00023136"/>
    </source>
</evidence>
<comment type="subunit">
    <text evidence="13">F-type ATPases have 2 components, F(1) - the catalytic core - and F(0) - the membrane proton channel. F(1) has five subunits: alpha(3), beta(3), gamma(1), delta(1), epsilon(1). F(0) has four main subunits: a(1), b(2) and c(10-14). The alpha and beta chains form an alternating ring which encloses part of the gamma chain. F(1) is attached to F(0) by a central stalk formed by the gamma and epsilon chains, while a peripheral stalk is formed by the delta and b chains.</text>
</comment>
<organism evidence="18 19">
    <name type="scientific">Ohtaekwangia kribbensis</name>
    <dbReference type="NCBI Taxonomy" id="688913"/>
    <lineage>
        <taxon>Bacteria</taxon>
        <taxon>Pseudomonadati</taxon>
        <taxon>Bacteroidota</taxon>
        <taxon>Cytophagia</taxon>
        <taxon>Cytophagales</taxon>
        <taxon>Fulvivirgaceae</taxon>
        <taxon>Ohtaekwangia</taxon>
    </lineage>
</organism>
<evidence type="ECO:0000313" key="18">
    <source>
        <dbReference type="EMBL" id="MFD1002613.1"/>
    </source>
</evidence>
<comment type="similarity">
    <text evidence="1 15 16">Belongs to the ATPase B chain family.</text>
</comment>
<dbReference type="SUPFAM" id="SSF81573">
    <property type="entry name" value="F1F0 ATP synthase subunit B, membrane domain"/>
    <property type="match status" value="1"/>
</dbReference>
<keyword evidence="19" id="KW-1185">Reference proteome</keyword>
<keyword evidence="4 15" id="KW-0138">CF(0)</keyword>
<evidence type="ECO:0000256" key="10">
    <source>
        <dbReference type="ARBA" id="ARBA00023310"/>
    </source>
</evidence>
<accession>A0ABW3KB74</accession>
<dbReference type="PANTHER" id="PTHR33445">
    <property type="entry name" value="ATP SYNTHASE SUBUNIT B', CHLOROPLASTIC"/>
    <property type="match status" value="1"/>
</dbReference>
<dbReference type="Pfam" id="PF00430">
    <property type="entry name" value="ATP-synt_B"/>
    <property type="match status" value="1"/>
</dbReference>
<evidence type="ECO:0000256" key="15">
    <source>
        <dbReference type="HAMAP-Rule" id="MF_01398"/>
    </source>
</evidence>
<comment type="caution">
    <text evidence="18">The sequence shown here is derived from an EMBL/GenBank/DDBJ whole genome shotgun (WGS) entry which is preliminary data.</text>
</comment>
<dbReference type="Gene3D" id="1.20.5.620">
    <property type="entry name" value="F1F0 ATP synthase subunit B, membrane domain"/>
    <property type="match status" value="1"/>
</dbReference>
<dbReference type="PANTHER" id="PTHR33445:SF1">
    <property type="entry name" value="ATP SYNTHASE SUBUNIT B"/>
    <property type="match status" value="1"/>
</dbReference>
<evidence type="ECO:0000256" key="8">
    <source>
        <dbReference type="ARBA" id="ARBA00023065"/>
    </source>
</evidence>
<dbReference type="Proteomes" id="UP001597112">
    <property type="component" value="Unassembled WGS sequence"/>
</dbReference>
<evidence type="ECO:0000256" key="1">
    <source>
        <dbReference type="ARBA" id="ARBA00005513"/>
    </source>
</evidence>
<keyword evidence="10 15" id="KW-0066">ATP synthesis</keyword>
<comment type="subcellular location">
    <subcellularLocation>
        <location evidence="15">Cell membrane</location>
        <topology evidence="15">Single-pass membrane protein</topology>
    </subcellularLocation>
    <subcellularLocation>
        <location evidence="14">Endomembrane system</location>
        <topology evidence="14">Single-pass membrane protein</topology>
    </subcellularLocation>
</comment>
<feature type="transmembrane region" description="Helical" evidence="15">
    <location>
        <begin position="12"/>
        <end position="30"/>
    </location>
</feature>
<keyword evidence="6 15" id="KW-0375">Hydrogen ion transport</keyword>
<dbReference type="RefSeq" id="WP_377583970.1">
    <property type="nucleotide sequence ID" value="NZ_JBHTKA010000008.1"/>
</dbReference>
<dbReference type="InterPro" id="IPR028987">
    <property type="entry name" value="ATP_synth_B-like_membr_sf"/>
</dbReference>
<name>A0ABW3KB74_9BACT</name>
<evidence type="ECO:0000256" key="16">
    <source>
        <dbReference type="RuleBase" id="RU003848"/>
    </source>
</evidence>
<dbReference type="CDD" id="cd06503">
    <property type="entry name" value="ATP-synt_Fo_b"/>
    <property type="match status" value="1"/>
</dbReference>
<evidence type="ECO:0000256" key="7">
    <source>
        <dbReference type="ARBA" id="ARBA00022989"/>
    </source>
</evidence>
<dbReference type="EMBL" id="JBHTKA010000008">
    <property type="protein sequence ID" value="MFD1002613.1"/>
    <property type="molecule type" value="Genomic_DNA"/>
</dbReference>
<keyword evidence="9 15" id="KW-0472">Membrane</keyword>
<keyword evidence="3 15" id="KW-1003">Cell membrane</keyword>
<evidence type="ECO:0000256" key="3">
    <source>
        <dbReference type="ARBA" id="ARBA00022475"/>
    </source>
</evidence>
<proteinExistence type="inferred from homology"/>
<evidence type="ECO:0000256" key="2">
    <source>
        <dbReference type="ARBA" id="ARBA00022448"/>
    </source>
</evidence>
<evidence type="ECO:0000256" key="4">
    <source>
        <dbReference type="ARBA" id="ARBA00022547"/>
    </source>
</evidence>
<evidence type="ECO:0000256" key="5">
    <source>
        <dbReference type="ARBA" id="ARBA00022692"/>
    </source>
</evidence>
<dbReference type="InterPro" id="IPR050059">
    <property type="entry name" value="ATP_synthase_B_chain"/>
</dbReference>
<evidence type="ECO:0000256" key="14">
    <source>
        <dbReference type="ARBA" id="ARBA00037847"/>
    </source>
</evidence>